<keyword evidence="4" id="KW-0808">Transferase</keyword>
<dbReference type="STRING" id="28066.RF819_07070"/>
<dbReference type="PANTHER" id="PTHR42878:SF15">
    <property type="entry name" value="BACTERIOPHYTOCHROME"/>
    <property type="match status" value="1"/>
</dbReference>
<evidence type="ECO:0000259" key="6">
    <source>
        <dbReference type="PROSITE" id="PS50109"/>
    </source>
</evidence>
<evidence type="ECO:0000256" key="4">
    <source>
        <dbReference type="ARBA" id="ARBA00022679"/>
    </source>
</evidence>
<dbReference type="PANTHER" id="PTHR42878">
    <property type="entry name" value="TWO-COMPONENT HISTIDINE KINASE"/>
    <property type="match status" value="1"/>
</dbReference>
<dbReference type="OrthoDB" id="9808408at2"/>
<evidence type="ECO:0000256" key="5">
    <source>
        <dbReference type="ARBA" id="ARBA00022777"/>
    </source>
</evidence>
<proteinExistence type="predicted"/>
<dbReference type="GO" id="GO:0000156">
    <property type="term" value="F:phosphorelay response regulator activity"/>
    <property type="evidence" value="ECO:0007669"/>
    <property type="project" value="TreeGrafter"/>
</dbReference>
<dbReference type="EC" id="2.7.13.3" evidence="2"/>
<dbReference type="EMBL" id="MTJN01000002">
    <property type="protein sequence ID" value="OOV06525.1"/>
    <property type="molecule type" value="Genomic_DNA"/>
</dbReference>
<dbReference type="Pfam" id="PF00512">
    <property type="entry name" value="HisKA"/>
    <property type="match status" value="1"/>
</dbReference>
<dbReference type="SMART" id="SM00387">
    <property type="entry name" value="HATPase_c"/>
    <property type="match status" value="1"/>
</dbReference>
<feature type="domain" description="Histidine kinase" evidence="6">
    <location>
        <begin position="37"/>
        <end position="262"/>
    </location>
</feature>
<dbReference type="Pfam" id="PF02518">
    <property type="entry name" value="HATPase_c"/>
    <property type="match status" value="1"/>
</dbReference>
<keyword evidence="3" id="KW-0597">Phosphoprotein</keyword>
<dbReference type="Proteomes" id="UP000190750">
    <property type="component" value="Unassembled WGS sequence"/>
</dbReference>
<sequence>MSAPSEQPHPHQLIQELAQLQRQLDASRAELQEFTYVVSHDLRAPLRHIQAYAQIIAEDWPELPDELASHLGTIRQSAQLLTRQLDGLAQLSRLGSQVLDLQPVFVGTLAREVADELAALHPDVDVLWQLADDVPPVQADPCLMRQVLQQLLGNALKFSRGRAPVQIALGWQLEPAPSAEAEAAAPASIRLTLRDNGVGFRPEQAQALFKVFGRLHPACEFEGLGLGLLLCRRILERLGGAIQITATPDQGCEVTVCLPVAPDIS</sequence>
<dbReference type="InterPro" id="IPR003661">
    <property type="entry name" value="HisK_dim/P_dom"/>
</dbReference>
<dbReference type="Gene3D" id="1.10.287.130">
    <property type="match status" value="1"/>
</dbReference>
<protein>
    <recommendedName>
        <fullName evidence="2">histidine kinase</fullName>
        <ecNumber evidence="2">2.7.13.3</ecNumber>
    </recommendedName>
</protein>
<dbReference type="InterPro" id="IPR005467">
    <property type="entry name" value="His_kinase_dom"/>
</dbReference>
<comment type="caution">
    <text evidence="7">The sequence shown here is derived from an EMBL/GenBank/DDBJ whole genome shotgun (WGS) entry which is preliminary data.</text>
</comment>
<evidence type="ECO:0000313" key="8">
    <source>
        <dbReference type="Proteomes" id="UP000190750"/>
    </source>
</evidence>
<dbReference type="RefSeq" id="WP_078364323.1">
    <property type="nucleotide sequence ID" value="NZ_MTJN01000002.1"/>
</dbReference>
<dbReference type="PROSITE" id="PS50109">
    <property type="entry name" value="HIS_KIN"/>
    <property type="match status" value="1"/>
</dbReference>
<accession>A0A1T1ARC5</accession>
<dbReference type="GO" id="GO:0030295">
    <property type="term" value="F:protein kinase activator activity"/>
    <property type="evidence" value="ECO:0007669"/>
    <property type="project" value="TreeGrafter"/>
</dbReference>
<dbReference type="PRINTS" id="PR00344">
    <property type="entry name" value="BCTRLSENSOR"/>
</dbReference>
<dbReference type="InterPro" id="IPR036097">
    <property type="entry name" value="HisK_dim/P_sf"/>
</dbReference>
<keyword evidence="8" id="KW-1185">Reference proteome</keyword>
<name>A0A1T1ARC5_RHOFE</name>
<comment type="catalytic activity">
    <reaction evidence="1">
        <text>ATP + protein L-histidine = ADP + protein N-phospho-L-histidine.</text>
        <dbReference type="EC" id="2.7.13.3"/>
    </reaction>
</comment>
<reference evidence="7 8" key="1">
    <citation type="submission" date="2017-01" db="EMBL/GenBank/DDBJ databases">
        <title>Genome sequencing of Rhodoferax fermentans JCM 7819.</title>
        <authorList>
            <person name="Kim Y.J."/>
            <person name="Farh M.E.-A."/>
            <person name="Yang D.-C."/>
        </authorList>
    </citation>
    <scope>NUCLEOTIDE SEQUENCE [LARGE SCALE GENOMIC DNA]</scope>
    <source>
        <strain evidence="7 8">JCM 7819</strain>
    </source>
</reference>
<evidence type="ECO:0000313" key="7">
    <source>
        <dbReference type="EMBL" id="OOV06525.1"/>
    </source>
</evidence>
<evidence type="ECO:0000256" key="2">
    <source>
        <dbReference type="ARBA" id="ARBA00012438"/>
    </source>
</evidence>
<dbReference type="SUPFAM" id="SSF55874">
    <property type="entry name" value="ATPase domain of HSP90 chaperone/DNA topoisomerase II/histidine kinase"/>
    <property type="match status" value="1"/>
</dbReference>
<dbReference type="AlphaFoldDB" id="A0A1T1ARC5"/>
<dbReference type="InterPro" id="IPR050351">
    <property type="entry name" value="BphY/WalK/GraS-like"/>
</dbReference>
<dbReference type="InterPro" id="IPR004358">
    <property type="entry name" value="Sig_transdc_His_kin-like_C"/>
</dbReference>
<dbReference type="InterPro" id="IPR003594">
    <property type="entry name" value="HATPase_dom"/>
</dbReference>
<evidence type="ECO:0000256" key="3">
    <source>
        <dbReference type="ARBA" id="ARBA00022553"/>
    </source>
</evidence>
<dbReference type="GO" id="GO:0007234">
    <property type="term" value="P:osmosensory signaling via phosphorelay pathway"/>
    <property type="evidence" value="ECO:0007669"/>
    <property type="project" value="TreeGrafter"/>
</dbReference>
<gene>
    <name evidence="7" type="ORF">RF819_07070</name>
</gene>
<organism evidence="7 8">
    <name type="scientific">Rhodoferax fermentans</name>
    <dbReference type="NCBI Taxonomy" id="28066"/>
    <lineage>
        <taxon>Bacteria</taxon>
        <taxon>Pseudomonadati</taxon>
        <taxon>Pseudomonadota</taxon>
        <taxon>Betaproteobacteria</taxon>
        <taxon>Burkholderiales</taxon>
        <taxon>Comamonadaceae</taxon>
        <taxon>Rhodoferax</taxon>
    </lineage>
</organism>
<evidence type="ECO:0000256" key="1">
    <source>
        <dbReference type="ARBA" id="ARBA00000085"/>
    </source>
</evidence>
<dbReference type="InterPro" id="IPR036890">
    <property type="entry name" value="HATPase_C_sf"/>
</dbReference>
<dbReference type="GO" id="GO:0000155">
    <property type="term" value="F:phosphorelay sensor kinase activity"/>
    <property type="evidence" value="ECO:0007669"/>
    <property type="project" value="InterPro"/>
</dbReference>
<dbReference type="SMART" id="SM00388">
    <property type="entry name" value="HisKA"/>
    <property type="match status" value="1"/>
</dbReference>
<dbReference type="CDD" id="cd00082">
    <property type="entry name" value="HisKA"/>
    <property type="match status" value="1"/>
</dbReference>
<keyword evidence="5" id="KW-0418">Kinase</keyword>
<dbReference type="SUPFAM" id="SSF47384">
    <property type="entry name" value="Homodimeric domain of signal transducing histidine kinase"/>
    <property type="match status" value="1"/>
</dbReference>
<dbReference type="Gene3D" id="3.30.565.10">
    <property type="entry name" value="Histidine kinase-like ATPase, C-terminal domain"/>
    <property type="match status" value="1"/>
</dbReference>